<dbReference type="Proteomes" id="UP000752696">
    <property type="component" value="Unassembled WGS sequence"/>
</dbReference>
<dbReference type="Pfam" id="PF18701">
    <property type="entry name" value="DUF5641"/>
    <property type="match status" value="1"/>
</dbReference>
<dbReference type="EMBL" id="CAJDYZ010009502">
    <property type="protein sequence ID" value="CAD1476679.1"/>
    <property type="molecule type" value="Genomic_DNA"/>
</dbReference>
<comment type="caution">
    <text evidence="3">The sequence shown here is derived from an EMBL/GenBank/DDBJ whole genome shotgun (WGS) entry which is preliminary data.</text>
</comment>
<evidence type="ECO:0000313" key="3">
    <source>
        <dbReference type="EMBL" id="CAD1476679.1"/>
    </source>
</evidence>
<evidence type="ECO:0000313" key="4">
    <source>
        <dbReference type="Proteomes" id="UP000752696"/>
    </source>
</evidence>
<keyword evidence="4" id="KW-1185">Reference proteome</keyword>
<feature type="region of interest" description="Disordered" evidence="1">
    <location>
        <begin position="400"/>
        <end position="421"/>
    </location>
</feature>
<feature type="compositionally biased region" description="Polar residues" evidence="1">
    <location>
        <begin position="408"/>
        <end position="421"/>
    </location>
</feature>
<protein>
    <recommendedName>
        <fullName evidence="2">DUF5641 domain-containing protein</fullName>
    </recommendedName>
</protein>
<name>A0A6V7HC07_9HYME</name>
<feature type="domain" description="DUF5641" evidence="2">
    <location>
        <begin position="353"/>
        <end position="399"/>
    </location>
</feature>
<organism evidence="3 4">
    <name type="scientific">Heterotrigona itama</name>
    <dbReference type="NCBI Taxonomy" id="395501"/>
    <lineage>
        <taxon>Eukaryota</taxon>
        <taxon>Metazoa</taxon>
        <taxon>Ecdysozoa</taxon>
        <taxon>Arthropoda</taxon>
        <taxon>Hexapoda</taxon>
        <taxon>Insecta</taxon>
        <taxon>Pterygota</taxon>
        <taxon>Neoptera</taxon>
        <taxon>Endopterygota</taxon>
        <taxon>Hymenoptera</taxon>
        <taxon>Apocrita</taxon>
        <taxon>Aculeata</taxon>
        <taxon>Apoidea</taxon>
        <taxon>Anthophila</taxon>
        <taxon>Apidae</taxon>
        <taxon>Heterotrigona</taxon>
    </lineage>
</organism>
<dbReference type="OrthoDB" id="6432478at2759"/>
<dbReference type="PANTHER" id="PTHR47331">
    <property type="entry name" value="PHD-TYPE DOMAIN-CONTAINING PROTEIN"/>
    <property type="match status" value="1"/>
</dbReference>
<reference evidence="3" key="1">
    <citation type="submission" date="2020-07" db="EMBL/GenBank/DDBJ databases">
        <authorList>
            <person name="Nazaruddin N."/>
        </authorList>
    </citation>
    <scope>NUCLEOTIDE SEQUENCE</scope>
</reference>
<accession>A0A6V7HC07</accession>
<feature type="region of interest" description="Disordered" evidence="1">
    <location>
        <begin position="27"/>
        <end position="56"/>
    </location>
</feature>
<dbReference type="AlphaFoldDB" id="A0A6V7HC07"/>
<sequence length="421" mass="48451">MKLQKDPDLKQQYHAVLQEYLDLGHLSETKPQPSKQGCNKKFHLPNQTKSPLHTGPKLQDDLLHILLRYRVRDPSVRPYWRHREDPQAILIRDEDRTISKHPIARHQRTAQKIPAQYRHIRTFRSSLLGDLKQLAQDEGHRFPTAAEILQRDFYVDDALTDAPTQEETFALPEELTQIFKTAGLNKRGYPMIYMCCTLGIVWNVAQDVIQYSVKSPQSASQNNTWSGICSQLYSNNAMNFTRTQIDPVTFYTKNIPLWKYLGGSGEIIQTPHLTRVVSAVTFVYEDFYTLVIEIEEILNSRPLTPISSNPNDLFVITPDHLLISDSLTNLPDLNYRKISSNRLSTWRHVQKIKQEDNTLSMQWPLGRIVQVYLGSDGVIRTVKMAKSILDRRVKRLAPLPYMSDDAEPSSTENQLTASPHH</sequence>
<dbReference type="InterPro" id="IPR040676">
    <property type="entry name" value="DUF5641"/>
</dbReference>
<evidence type="ECO:0000259" key="2">
    <source>
        <dbReference type="Pfam" id="PF18701"/>
    </source>
</evidence>
<gene>
    <name evidence="3" type="ORF">MHI_LOCUS664413</name>
</gene>
<proteinExistence type="predicted"/>
<evidence type="ECO:0000256" key="1">
    <source>
        <dbReference type="SAM" id="MobiDB-lite"/>
    </source>
</evidence>
<dbReference type="PANTHER" id="PTHR47331:SF2">
    <property type="match status" value="1"/>
</dbReference>